<dbReference type="OrthoDB" id="9788660at2"/>
<name>A0A1G8Q804_9RHOB</name>
<dbReference type="InterPro" id="IPR029063">
    <property type="entry name" value="SAM-dependent_MTases_sf"/>
</dbReference>
<proteinExistence type="predicted"/>
<dbReference type="Pfam" id="PF13649">
    <property type="entry name" value="Methyltransf_25"/>
    <property type="match status" value="1"/>
</dbReference>
<dbReference type="GO" id="GO:0008168">
    <property type="term" value="F:methyltransferase activity"/>
    <property type="evidence" value="ECO:0007669"/>
    <property type="project" value="UniProtKB-KW"/>
</dbReference>
<accession>A0A1G8Q804</accession>
<evidence type="ECO:0000313" key="2">
    <source>
        <dbReference type="EMBL" id="SDJ00894.1"/>
    </source>
</evidence>
<evidence type="ECO:0000313" key="3">
    <source>
        <dbReference type="Proteomes" id="UP000199382"/>
    </source>
</evidence>
<evidence type="ECO:0000259" key="1">
    <source>
        <dbReference type="Pfam" id="PF13649"/>
    </source>
</evidence>
<keyword evidence="2" id="KW-0808">Transferase</keyword>
<sequence>MPDREHWNALYGSREETALTWFEEEAALSRQLVARYATPGQPIVDVGGGASRLVDGLLKDGFGPLTVLDLSDTALSLAKARLGARATEIDWIEGDVLDWAPERTYSVWHDRAVLHFLTEPERRDAYFNVMANALQPGGHAILATFDLDGPEKCAGLPVARYSPDSLRDALAVILPDAFEPVTSQRHLHETPLGKKQEFQVSVFRRLSPSGL</sequence>
<dbReference type="STRING" id="571298.SAMN04488026_101066"/>
<dbReference type="AlphaFoldDB" id="A0A1G8Q804"/>
<dbReference type="Proteomes" id="UP000199382">
    <property type="component" value="Unassembled WGS sequence"/>
</dbReference>
<keyword evidence="3" id="KW-1185">Reference proteome</keyword>
<organism evidence="2 3">
    <name type="scientific">Aliiruegeria lutimaris</name>
    <dbReference type="NCBI Taxonomy" id="571298"/>
    <lineage>
        <taxon>Bacteria</taxon>
        <taxon>Pseudomonadati</taxon>
        <taxon>Pseudomonadota</taxon>
        <taxon>Alphaproteobacteria</taxon>
        <taxon>Rhodobacterales</taxon>
        <taxon>Roseobacteraceae</taxon>
        <taxon>Aliiruegeria</taxon>
    </lineage>
</organism>
<feature type="domain" description="Methyltransferase" evidence="1">
    <location>
        <begin position="43"/>
        <end position="138"/>
    </location>
</feature>
<keyword evidence="2" id="KW-0489">Methyltransferase</keyword>
<dbReference type="PANTHER" id="PTHR12843">
    <property type="entry name" value="PROTEIN-LYSINE N-METHYLTRANSFERASE METTL10"/>
    <property type="match status" value="1"/>
</dbReference>
<dbReference type="InterPro" id="IPR041698">
    <property type="entry name" value="Methyltransf_25"/>
</dbReference>
<dbReference type="EMBL" id="FNEK01000010">
    <property type="protein sequence ID" value="SDJ00894.1"/>
    <property type="molecule type" value="Genomic_DNA"/>
</dbReference>
<dbReference type="SUPFAM" id="SSF53335">
    <property type="entry name" value="S-adenosyl-L-methionine-dependent methyltransferases"/>
    <property type="match status" value="1"/>
</dbReference>
<protein>
    <submittedName>
        <fullName evidence="2">Methyltransferase domain-containing protein</fullName>
    </submittedName>
</protein>
<dbReference type="PANTHER" id="PTHR12843:SF5">
    <property type="entry name" value="EEF1A LYSINE METHYLTRANSFERASE 2"/>
    <property type="match status" value="1"/>
</dbReference>
<dbReference type="Gene3D" id="3.40.50.150">
    <property type="entry name" value="Vaccinia Virus protein VP39"/>
    <property type="match status" value="1"/>
</dbReference>
<dbReference type="GO" id="GO:0032259">
    <property type="term" value="P:methylation"/>
    <property type="evidence" value="ECO:0007669"/>
    <property type="project" value="UniProtKB-KW"/>
</dbReference>
<dbReference type="RefSeq" id="WP_093152247.1">
    <property type="nucleotide sequence ID" value="NZ_FNEK01000010.1"/>
</dbReference>
<reference evidence="2 3" key="1">
    <citation type="submission" date="2016-10" db="EMBL/GenBank/DDBJ databases">
        <authorList>
            <person name="de Groot N.N."/>
        </authorList>
    </citation>
    <scope>NUCLEOTIDE SEQUENCE [LARGE SCALE GENOMIC DNA]</scope>
    <source>
        <strain evidence="2 3">DSM 25294</strain>
    </source>
</reference>
<gene>
    <name evidence="2" type="ORF">SAMN04488026_101066</name>
</gene>
<dbReference type="CDD" id="cd02440">
    <property type="entry name" value="AdoMet_MTases"/>
    <property type="match status" value="1"/>
</dbReference>